<evidence type="ECO:0000313" key="2">
    <source>
        <dbReference type="Proteomes" id="UP000070198"/>
    </source>
</evidence>
<proteinExistence type="predicted"/>
<accession>A0A139MDC8</accession>
<dbReference type="EMBL" id="LQOF01000552">
    <property type="protein sequence ID" value="KXT61770.1"/>
    <property type="molecule type" value="Genomic_DNA"/>
</dbReference>
<evidence type="ECO:0000313" key="1">
    <source>
        <dbReference type="EMBL" id="KXT61770.1"/>
    </source>
</evidence>
<protein>
    <submittedName>
        <fullName evidence="1">Uncharacterized protein</fullName>
    </submittedName>
</protein>
<name>A0A139MDC8_9STRE</name>
<dbReference type="AlphaFoldDB" id="A0A139MDC8"/>
<gene>
    <name evidence="1" type="ORF">SGADD02_02289</name>
</gene>
<dbReference type="Proteomes" id="UP000070198">
    <property type="component" value="Unassembled WGS sequence"/>
</dbReference>
<reference evidence="1 2" key="1">
    <citation type="submission" date="2016-01" db="EMBL/GenBank/DDBJ databases">
        <title>Highly variable Streptococcus oralis are common among viridans streptococci isolated from primates.</title>
        <authorList>
            <person name="Denapaite D."/>
            <person name="Rieger M."/>
            <person name="Koendgen S."/>
            <person name="Brueckner R."/>
            <person name="Ochigava I."/>
            <person name="Kappeler P."/>
            <person name="Maetz-Rensing K."/>
            <person name="Leendertz F."/>
            <person name="Hakenbeck R."/>
        </authorList>
    </citation>
    <scope>NUCLEOTIDE SEQUENCE [LARGE SCALE GENOMIC DNA]</scope>
    <source>
        <strain evidence="1 2">DD02</strain>
    </source>
</reference>
<comment type="caution">
    <text evidence="1">The sequence shown here is derived from an EMBL/GenBank/DDBJ whole genome shotgun (WGS) entry which is preliminary data.</text>
</comment>
<sequence length="41" mass="4693">MDFGLIVANERQPKLLQNQRVLDFPELVGVLLTYAQETIGY</sequence>
<organism evidence="1 2">
    <name type="scientific">Streptococcus gallolyticus</name>
    <dbReference type="NCBI Taxonomy" id="315405"/>
    <lineage>
        <taxon>Bacteria</taxon>
        <taxon>Bacillati</taxon>
        <taxon>Bacillota</taxon>
        <taxon>Bacilli</taxon>
        <taxon>Lactobacillales</taxon>
        <taxon>Streptococcaceae</taxon>
        <taxon>Streptococcus</taxon>
    </lineage>
</organism>